<feature type="compositionally biased region" description="Low complexity" evidence="1">
    <location>
        <begin position="224"/>
        <end position="240"/>
    </location>
</feature>
<feature type="compositionally biased region" description="Polar residues" evidence="1">
    <location>
        <begin position="241"/>
        <end position="255"/>
    </location>
</feature>
<proteinExistence type="predicted"/>
<organism evidence="2 3">
    <name type="scientific">Stylosanthes scabra</name>
    <dbReference type="NCBI Taxonomy" id="79078"/>
    <lineage>
        <taxon>Eukaryota</taxon>
        <taxon>Viridiplantae</taxon>
        <taxon>Streptophyta</taxon>
        <taxon>Embryophyta</taxon>
        <taxon>Tracheophyta</taxon>
        <taxon>Spermatophyta</taxon>
        <taxon>Magnoliopsida</taxon>
        <taxon>eudicotyledons</taxon>
        <taxon>Gunneridae</taxon>
        <taxon>Pentapetalae</taxon>
        <taxon>rosids</taxon>
        <taxon>fabids</taxon>
        <taxon>Fabales</taxon>
        <taxon>Fabaceae</taxon>
        <taxon>Papilionoideae</taxon>
        <taxon>50 kb inversion clade</taxon>
        <taxon>dalbergioids sensu lato</taxon>
        <taxon>Dalbergieae</taxon>
        <taxon>Pterocarpus clade</taxon>
        <taxon>Stylosanthes</taxon>
    </lineage>
</organism>
<dbReference type="Proteomes" id="UP001341840">
    <property type="component" value="Unassembled WGS sequence"/>
</dbReference>
<dbReference type="EMBL" id="JASCZI010211526">
    <property type="protein sequence ID" value="MED6193786.1"/>
    <property type="molecule type" value="Genomic_DNA"/>
</dbReference>
<evidence type="ECO:0000313" key="3">
    <source>
        <dbReference type="Proteomes" id="UP001341840"/>
    </source>
</evidence>
<dbReference type="PANTHER" id="PTHR34222">
    <property type="entry name" value="GAG_PRE-INTEGRS DOMAIN-CONTAINING PROTEIN"/>
    <property type="match status" value="1"/>
</dbReference>
<evidence type="ECO:0000256" key="1">
    <source>
        <dbReference type="SAM" id="MobiDB-lite"/>
    </source>
</evidence>
<feature type="region of interest" description="Disordered" evidence="1">
    <location>
        <begin position="224"/>
        <end position="262"/>
    </location>
</feature>
<dbReference type="PANTHER" id="PTHR34222:SF99">
    <property type="entry name" value="PROTEIN, PUTATIVE-RELATED"/>
    <property type="match status" value="1"/>
</dbReference>
<gene>
    <name evidence="2" type="ORF">PIB30_118927</name>
</gene>
<feature type="compositionally biased region" description="Acidic residues" evidence="1">
    <location>
        <begin position="182"/>
        <end position="191"/>
    </location>
</feature>
<sequence length="262" mass="29480">MRLADLNEELYLLRQGTLSVTSFFTQLKKIWSEIENFRPINPCVCGLQCVCKSYREQDFIMRFLKGLKDRFSGVRSQILLLDPLPPINKVFGLVVQQERQLSLELGEEPKILAATSQGRGNFNSDAGSGKNYGKNKFGRNNTKMCTFCGRSGHTIDTCFKKHGYPPNQKKWGTVATNLTSSNDDDDDDNEDDSKGDFQKFTDLSLSKEQLQGLMSLLQSQMQQVSSSSQQQQSPMVNQVSASYTSCPQPSSGQGNTEEDWIW</sequence>
<name>A0ABU6X6P8_9FABA</name>
<comment type="caution">
    <text evidence="2">The sequence shown here is derived from an EMBL/GenBank/DDBJ whole genome shotgun (WGS) entry which is preliminary data.</text>
</comment>
<accession>A0ABU6X6P8</accession>
<evidence type="ECO:0000313" key="2">
    <source>
        <dbReference type="EMBL" id="MED6193786.1"/>
    </source>
</evidence>
<keyword evidence="3" id="KW-1185">Reference proteome</keyword>
<evidence type="ECO:0008006" key="4">
    <source>
        <dbReference type="Google" id="ProtNLM"/>
    </source>
</evidence>
<feature type="region of interest" description="Disordered" evidence="1">
    <location>
        <begin position="169"/>
        <end position="197"/>
    </location>
</feature>
<protein>
    <recommendedName>
        <fullName evidence="4">Retrotransposon gag domain-containing protein</fullName>
    </recommendedName>
</protein>
<reference evidence="2 3" key="1">
    <citation type="journal article" date="2023" name="Plants (Basel)">
        <title>Bridging the Gap: Combining Genomics and Transcriptomics Approaches to Understand Stylosanthes scabra, an Orphan Legume from the Brazilian Caatinga.</title>
        <authorList>
            <person name="Ferreira-Neto J.R.C."/>
            <person name="da Silva M.D."/>
            <person name="Binneck E."/>
            <person name="de Melo N.F."/>
            <person name="da Silva R.H."/>
            <person name="de Melo A.L.T.M."/>
            <person name="Pandolfi V."/>
            <person name="Bustamante F.O."/>
            <person name="Brasileiro-Vidal A.C."/>
            <person name="Benko-Iseppon A.M."/>
        </authorList>
    </citation>
    <scope>NUCLEOTIDE SEQUENCE [LARGE SCALE GENOMIC DNA]</scope>
    <source>
        <tissue evidence="2">Leaves</tissue>
    </source>
</reference>